<gene>
    <name evidence="2" type="ORF">SCF082_LOCUS17856</name>
</gene>
<protein>
    <submittedName>
        <fullName evidence="2">Uncharacterized protein</fullName>
    </submittedName>
</protein>
<reference evidence="2 3" key="1">
    <citation type="submission" date="2024-02" db="EMBL/GenBank/DDBJ databases">
        <authorList>
            <person name="Chen Y."/>
            <person name="Shah S."/>
            <person name="Dougan E. K."/>
            <person name="Thang M."/>
            <person name="Chan C."/>
        </authorList>
    </citation>
    <scope>NUCLEOTIDE SEQUENCE [LARGE SCALE GENOMIC DNA]</scope>
</reference>
<organism evidence="2 3">
    <name type="scientific">Durusdinium trenchii</name>
    <dbReference type="NCBI Taxonomy" id="1381693"/>
    <lineage>
        <taxon>Eukaryota</taxon>
        <taxon>Sar</taxon>
        <taxon>Alveolata</taxon>
        <taxon>Dinophyceae</taxon>
        <taxon>Suessiales</taxon>
        <taxon>Symbiodiniaceae</taxon>
        <taxon>Durusdinium</taxon>
    </lineage>
</organism>
<comment type="caution">
    <text evidence="2">The sequence shown here is derived from an EMBL/GenBank/DDBJ whole genome shotgun (WGS) entry which is preliminary data.</text>
</comment>
<dbReference type="EMBL" id="CAXAMM010011883">
    <property type="protein sequence ID" value="CAK9027293.1"/>
    <property type="molecule type" value="Genomic_DNA"/>
</dbReference>
<keyword evidence="3" id="KW-1185">Reference proteome</keyword>
<sequence>MGPKKRPAKAIDPPSFDEDDGEDTVMKRPCKKASSDHETESVKGIPANELVKSQIGKEDSEIDEFWNKLSKREQQSLWKKFEFQRQQDGTSKEYQDLTKGYGRNQKALSLMKVYLKLGSTKHPAWVQSMASLRTSESYKETEEWIPLEGALKKFGPTELKARVQAGTIQVRKSPTDNRFPEFLDSQQVFSKKTEVEKARTGTMDEKCTWEDFAALSKLKVTGLQSLDFLAGNDEKDDDDSGSGQEEDAVTLATGLLDPKKKKQHDVAKQALKQFETASALAEQKGTIPDKTLNDAKKKLRAHLKKVASKLPDNELKEEVQNALTTLDSLEGARLGVIKKAMNSAALVGKRALKSLTAQ</sequence>
<evidence type="ECO:0000256" key="1">
    <source>
        <dbReference type="SAM" id="MobiDB-lite"/>
    </source>
</evidence>
<name>A0ABP0KKR5_9DINO</name>
<dbReference type="Proteomes" id="UP001642464">
    <property type="component" value="Unassembled WGS sequence"/>
</dbReference>
<evidence type="ECO:0000313" key="2">
    <source>
        <dbReference type="EMBL" id="CAK9027293.1"/>
    </source>
</evidence>
<proteinExistence type="predicted"/>
<feature type="region of interest" description="Disordered" evidence="1">
    <location>
        <begin position="1"/>
        <end position="47"/>
    </location>
</feature>
<evidence type="ECO:0000313" key="3">
    <source>
        <dbReference type="Proteomes" id="UP001642464"/>
    </source>
</evidence>
<accession>A0ABP0KKR5</accession>